<dbReference type="PANTHER" id="PTHR32039">
    <property type="entry name" value="MAGNESIUM-CHELATASE SUBUNIT CHLI"/>
    <property type="match status" value="1"/>
</dbReference>
<dbReference type="EMBL" id="FXZM01000003">
    <property type="protein sequence ID" value="SMY11277.1"/>
    <property type="molecule type" value="Genomic_DNA"/>
</dbReference>
<evidence type="ECO:0000313" key="4">
    <source>
        <dbReference type="Proteomes" id="UP000234462"/>
    </source>
</evidence>
<dbReference type="SMART" id="SM00382">
    <property type="entry name" value="AAA"/>
    <property type="match status" value="1"/>
</dbReference>
<reference evidence="4" key="1">
    <citation type="submission" date="2017-03" db="EMBL/GenBank/DDBJ databases">
        <authorList>
            <person name="Monnet C."/>
        </authorList>
    </citation>
    <scope>NUCLEOTIDE SEQUENCE [LARGE SCALE GENOMIC DNA]</scope>
    <source>
        <strain evidence="4">SJ5-8</strain>
    </source>
</reference>
<dbReference type="InterPro" id="IPR000523">
    <property type="entry name" value="Mg_chelatse_chII-like_cat_dom"/>
</dbReference>
<protein>
    <submittedName>
        <fullName evidence="3">Magnesium chelatase family protein</fullName>
    </submittedName>
</protein>
<comment type="similarity">
    <text evidence="1">Belongs to the Mg-chelatase subunits D/I family. ComM subfamily.</text>
</comment>
<evidence type="ECO:0000256" key="1">
    <source>
        <dbReference type="ARBA" id="ARBA00006354"/>
    </source>
</evidence>
<dbReference type="GO" id="GO:0005524">
    <property type="term" value="F:ATP binding"/>
    <property type="evidence" value="ECO:0007669"/>
    <property type="project" value="InterPro"/>
</dbReference>
<dbReference type="InterPro" id="IPR045006">
    <property type="entry name" value="CHLI-like"/>
</dbReference>
<name>A0A2H1L2Z5_9MICO</name>
<dbReference type="InterPro" id="IPR003593">
    <property type="entry name" value="AAA+_ATPase"/>
</dbReference>
<evidence type="ECO:0000259" key="2">
    <source>
        <dbReference type="SMART" id="SM00382"/>
    </source>
</evidence>
<dbReference type="InterPro" id="IPR014721">
    <property type="entry name" value="Ribsml_uS5_D2-typ_fold_subgr"/>
</dbReference>
<dbReference type="PANTHER" id="PTHR32039:SF7">
    <property type="entry name" value="COMPETENCE PROTEIN COMM"/>
    <property type="match status" value="1"/>
</dbReference>
<dbReference type="RefSeq" id="WP_101588047.1">
    <property type="nucleotide sequence ID" value="NZ_FXZM01000003.1"/>
</dbReference>
<dbReference type="NCBIfam" id="TIGR00368">
    <property type="entry name" value="YifB family Mg chelatase-like AAA ATPase"/>
    <property type="match status" value="1"/>
</dbReference>
<gene>
    <name evidence="3" type="ORF">BJEO58_00862</name>
</gene>
<accession>A0A2H1L2Z5</accession>
<dbReference type="Proteomes" id="UP000234462">
    <property type="component" value="Unassembled WGS sequence"/>
</dbReference>
<dbReference type="Pfam" id="PF13335">
    <property type="entry name" value="Mg_chelatase_C"/>
    <property type="match status" value="1"/>
</dbReference>
<dbReference type="InterPro" id="IPR025158">
    <property type="entry name" value="Mg_chelat-rel_C"/>
</dbReference>
<dbReference type="SUPFAM" id="SSF52540">
    <property type="entry name" value="P-loop containing nucleoside triphosphate hydrolases"/>
    <property type="match status" value="1"/>
</dbReference>
<dbReference type="AlphaFoldDB" id="A0A2H1L2Z5"/>
<dbReference type="Pfam" id="PF01078">
    <property type="entry name" value="Mg_chelatase"/>
    <property type="match status" value="1"/>
</dbReference>
<dbReference type="OrthoDB" id="9813147at2"/>
<dbReference type="InterPro" id="IPR004482">
    <property type="entry name" value="Mg_chelat-rel"/>
</dbReference>
<dbReference type="SUPFAM" id="SSF54211">
    <property type="entry name" value="Ribosomal protein S5 domain 2-like"/>
    <property type="match status" value="1"/>
</dbReference>
<dbReference type="Gene3D" id="3.30.230.10">
    <property type="match status" value="1"/>
</dbReference>
<dbReference type="Pfam" id="PF13541">
    <property type="entry name" value="ChlI"/>
    <property type="match status" value="1"/>
</dbReference>
<organism evidence="3 4">
    <name type="scientific">Brevibacterium jeotgali</name>
    <dbReference type="NCBI Taxonomy" id="1262550"/>
    <lineage>
        <taxon>Bacteria</taxon>
        <taxon>Bacillati</taxon>
        <taxon>Actinomycetota</taxon>
        <taxon>Actinomycetes</taxon>
        <taxon>Micrococcales</taxon>
        <taxon>Brevibacteriaceae</taxon>
        <taxon>Brevibacterium</taxon>
    </lineage>
</organism>
<dbReference type="Gene3D" id="3.40.50.300">
    <property type="entry name" value="P-loop containing nucleotide triphosphate hydrolases"/>
    <property type="match status" value="1"/>
</dbReference>
<dbReference type="InterPro" id="IPR020568">
    <property type="entry name" value="Ribosomal_Su5_D2-typ_SF"/>
</dbReference>
<evidence type="ECO:0000313" key="3">
    <source>
        <dbReference type="EMBL" id="SMY11277.1"/>
    </source>
</evidence>
<feature type="domain" description="AAA+ ATPase" evidence="2">
    <location>
        <begin position="230"/>
        <end position="412"/>
    </location>
</feature>
<sequence>MSRGGSGRPRTAAPSVTLGQTDAIALSGLDGTPVVVEASVNPGIPGIDVVGLPDASVSESRKRIRAALSNLGVRLKAMRYTVSLSPGSVRKIGSGFDLAIATAVLGAERVVDPARTRGVVFCGELGLDGRILPVPGVLPTIVSGLRSGFTHFVVPAGCAEEAHVVPGAQTVPVASLAECAAWFGADMVPNAVEVARDRGTTHAQRPEVHDLAEVQGQDDARRALEIAAAGRHHLLMTGAPGAGKTLLAGCLPGILPSLDEDAAVEVLALASLAGTLSTRDMPPLPPFETPHHRTTTAAMLGSSRPNSVGVFSRAHHGVLFMDEAPEFSRDVLEALREPLESGWCRVSRSWGSVDLPSRFQLVMAANPCPCGMSTAGPSGCRCTPRDRMRYRGRLSGPLLDRIDMRLEMLPVAAADVHAPEPREASVDVRRRVIAARTVQADRYAGMGWSTNGQAPGGWLRGTFRFAARETRLLDRALETGVLTMRGYDRVLRVATTIADLAGRERPGPDELAAALLMRTQEA</sequence>
<proteinExistence type="inferred from homology"/>
<dbReference type="InterPro" id="IPR027417">
    <property type="entry name" value="P-loop_NTPase"/>
</dbReference>
<keyword evidence="4" id="KW-1185">Reference proteome</keyword>